<dbReference type="Gene3D" id="1.20.1280.50">
    <property type="match status" value="1"/>
</dbReference>
<dbReference type="PROSITE" id="PS51114">
    <property type="entry name" value="FBA"/>
    <property type="match status" value="1"/>
</dbReference>
<dbReference type="SUPFAM" id="SSF81383">
    <property type="entry name" value="F-box domain"/>
    <property type="match status" value="1"/>
</dbReference>
<evidence type="ECO:0000313" key="6">
    <source>
        <dbReference type="EMBL" id="KAJ8371368.1"/>
    </source>
</evidence>
<dbReference type="InterPro" id="IPR008979">
    <property type="entry name" value="Galactose-bd-like_sf"/>
</dbReference>
<organism evidence="6 7">
    <name type="scientific">Synaphobranchus kaupii</name>
    <name type="common">Kaup's arrowtooth eel</name>
    <dbReference type="NCBI Taxonomy" id="118154"/>
    <lineage>
        <taxon>Eukaryota</taxon>
        <taxon>Metazoa</taxon>
        <taxon>Chordata</taxon>
        <taxon>Craniata</taxon>
        <taxon>Vertebrata</taxon>
        <taxon>Euteleostomi</taxon>
        <taxon>Actinopterygii</taxon>
        <taxon>Neopterygii</taxon>
        <taxon>Teleostei</taxon>
        <taxon>Anguilliformes</taxon>
        <taxon>Synaphobranchidae</taxon>
        <taxon>Synaphobranchus</taxon>
    </lineage>
</organism>
<dbReference type="SMART" id="SM00343">
    <property type="entry name" value="ZnF_C2HC"/>
    <property type="match status" value="2"/>
</dbReference>
<dbReference type="InterPro" id="IPR043128">
    <property type="entry name" value="Rev_trsase/Diguanyl_cyclase"/>
</dbReference>
<evidence type="ECO:0000256" key="1">
    <source>
        <dbReference type="ARBA" id="ARBA00022786"/>
    </source>
</evidence>
<dbReference type="EMBL" id="JAINUF010000003">
    <property type="protein sequence ID" value="KAJ8371368.1"/>
    <property type="molecule type" value="Genomic_DNA"/>
</dbReference>
<dbReference type="OrthoDB" id="8046937at2759"/>
<sequence length="1638" mass="187151">MKGLNAAQARIQVYDQVEATEEERKDVILDCEMVTDKQVPAPTSPPFQYMSPVPQAVTTSSNESTAELVKVLADAVSTNRIPIPEPSVFSGDPLKYNDWKLSFETLIGQKNIRDKEKIYYLRRYVNGEALKAIDGYFLLGTDSAYVAAWELLEERYGNPFTIAQSYRDKLHAWPKMGPKDSHELRRFSDFLRSCEAAMNHIKALEILNDCNENRKILSKLPDWLTVSWNRKATEVEEQSNQFPSFSQFVAFLTREAKIACNPITSLQSLKQGEAEKPRVQRNQNVGAKALATSSNETAVMTCIFCKKTGHTLHKCRKLMEKEVSERTKFVQVNKLCFGCLKSGHHSKSCDSRSVCDMCHKRHPTCLHEDRAKDDQRPPQAKPSPSQEILQSSQHEETLTAATSHRAILGEAGMHTSAILPVWLSSATQPAQEVLVYALLDSQSDSTFILSEVAEALEAKKEQVKLKLSTMTATTMVKSQRVSDLQVRGFYSGKKITLPPVYTREFIPANRTHIPTHDIARAWTHLKHLQEEIAPLQDCEVGLLIGYNCSQALLPREVVSGKENQPYAQRTDLGWSIVGCGNPCVDYGDAIGNSHRIVVRQVTPDVEPSVGSKVHCPNTSINLRTEVHYVSRIKVKEVTPSDIIKVLESDFSERAREDNPISQEDLKFLSNLRENIKQKDNGHYEMPLPFREERPKLPNNKTSATHRLNCLERRLRKDQRYYRDYVTFMDDIISCGDAERVPEEEINSSPAWYIPHHGVYHPQKPGKIRVVFDCSARFQETSLNDHLLTGPDLTNTLVGVLCRFRKGSVAVMCDVERMFHQFQVKREDQDYLRFLWWENGNLGTTPAVYRMKVHLFGAASSPGCANFGLKHLAAQGTGQFSEDTIRFIQRDFYVDDGLTSVQNEDEAIQLVKESRELCSTGKLRLHKFVSNSKNVMASISDEECAAVKDLDMDFGVLHVERALGVEWCITSDAFQFRVQVKPHPLTRRGVLSTVASVYDPLGFMAPFVLVGKQVLQQMCRDKVGWDMQLPENLRPQWESWLRDLPNLSGTQIKRCYLPSSFGDIKGYELHHFADASVSGYGECTYLRAINTSDEVHCCLVMGKSRVTPTKVTTIPRLELSAAVVAVRTSDMLRSELEIQDLQEFFWTDSKVVLGYINKDARRFQVFVANRIERIKSSTKPEQWSYVASEDNPADHASRGLTAEQLKSSNWFTGPKFIWQRGLLDRESKVGEVKEDDPELRKALVCNTKAKEDRSLLDRLQKFSDWTRVVQAVARLKRMAKEYKGLKQRTNESTSIEERKEAELAIIKLVQKEAFSDEIKRLKLKKEVAKTKESKLQKLSPFLDEEGILRMHVAGRKSKRIRTFGPDKNNCRMGQYVGGLSNSPLQKEKGLVMLPELPAAVLEEVFVHVPPEEVVRVCRRVCREWKELADSAALWRERCRRDRFKPHDITRLPTDWRMFYFLCKKRRNLLKNPSAEEQFNGWQILENGGDKWSIEDVSEPLPDETVKKFFVTSYEPCKKFQIINLSKEGYNQSFMDEIQPDILISDWYAPRRECGSIYEICVELLNQKKKVISKFCPEPVFFEDWHDHKWQQMTNVFHGYGCGVRFVRFCHGGRDTLYWAGWYGIRVTNSSVEISPSAPD</sequence>
<evidence type="ECO:0000259" key="5">
    <source>
        <dbReference type="PROSITE" id="PS51114"/>
    </source>
</evidence>
<dbReference type="FunFam" id="1.20.1280.50:FF:000002">
    <property type="entry name" value="F-box only protein 44"/>
    <property type="match status" value="1"/>
</dbReference>
<evidence type="ECO:0000256" key="3">
    <source>
        <dbReference type="SAM" id="MobiDB-lite"/>
    </source>
</evidence>
<dbReference type="Pfam" id="PF05380">
    <property type="entry name" value="Peptidase_A17"/>
    <property type="match status" value="1"/>
</dbReference>
<gene>
    <name evidence="6" type="ORF">SKAU_G00113960</name>
</gene>
<dbReference type="Gene3D" id="2.60.120.260">
    <property type="entry name" value="Galactose-binding domain-like"/>
    <property type="match status" value="1"/>
</dbReference>
<dbReference type="InterPro" id="IPR001878">
    <property type="entry name" value="Znf_CCHC"/>
</dbReference>
<dbReference type="CDD" id="cd01644">
    <property type="entry name" value="RT_pepA17"/>
    <property type="match status" value="1"/>
</dbReference>
<dbReference type="SMART" id="SM01198">
    <property type="entry name" value="FBA"/>
    <property type="match status" value="1"/>
</dbReference>
<dbReference type="PANTHER" id="PTHR47331:SF5">
    <property type="entry name" value="RIBONUCLEASE H"/>
    <property type="match status" value="1"/>
</dbReference>
<dbReference type="InterPro" id="IPR043502">
    <property type="entry name" value="DNA/RNA_pol_sf"/>
</dbReference>
<evidence type="ECO:0000256" key="2">
    <source>
        <dbReference type="SAM" id="Coils"/>
    </source>
</evidence>
<feature type="domain" description="FBA" evidence="5">
    <location>
        <begin position="1457"/>
        <end position="1634"/>
    </location>
</feature>
<reference evidence="6" key="1">
    <citation type="journal article" date="2023" name="Science">
        <title>Genome structures resolve the early diversification of teleost fishes.</title>
        <authorList>
            <person name="Parey E."/>
            <person name="Louis A."/>
            <person name="Montfort J."/>
            <person name="Bouchez O."/>
            <person name="Roques C."/>
            <person name="Iampietro C."/>
            <person name="Lluch J."/>
            <person name="Castinel A."/>
            <person name="Donnadieu C."/>
            <person name="Desvignes T."/>
            <person name="Floi Bucao C."/>
            <person name="Jouanno E."/>
            <person name="Wen M."/>
            <person name="Mejri S."/>
            <person name="Dirks R."/>
            <person name="Jansen H."/>
            <person name="Henkel C."/>
            <person name="Chen W.J."/>
            <person name="Zahm M."/>
            <person name="Cabau C."/>
            <person name="Klopp C."/>
            <person name="Thompson A.W."/>
            <person name="Robinson-Rechavi M."/>
            <person name="Braasch I."/>
            <person name="Lecointre G."/>
            <person name="Bobe J."/>
            <person name="Postlethwait J.H."/>
            <person name="Berthelot C."/>
            <person name="Roest Crollius H."/>
            <person name="Guiguen Y."/>
        </authorList>
    </citation>
    <scope>NUCLEOTIDE SEQUENCE</scope>
    <source>
        <strain evidence="6">WJC10195</strain>
    </source>
</reference>
<dbReference type="Gene3D" id="3.30.70.270">
    <property type="match status" value="1"/>
</dbReference>
<feature type="compositionally biased region" description="Polar residues" evidence="3">
    <location>
        <begin position="382"/>
        <end position="392"/>
    </location>
</feature>
<comment type="caution">
    <text evidence="6">The sequence shown here is derived from an EMBL/GenBank/DDBJ whole genome shotgun (WGS) entry which is preliminary data.</text>
</comment>
<keyword evidence="2" id="KW-0175">Coiled coil</keyword>
<dbReference type="InterPro" id="IPR008042">
    <property type="entry name" value="Retrotrans_Pao"/>
</dbReference>
<dbReference type="GO" id="GO:0005737">
    <property type="term" value="C:cytoplasm"/>
    <property type="evidence" value="ECO:0007669"/>
    <property type="project" value="UniProtKB-ARBA"/>
</dbReference>
<protein>
    <submittedName>
        <fullName evidence="6">Uncharacterized protein</fullName>
    </submittedName>
</protein>
<keyword evidence="7" id="KW-1185">Reference proteome</keyword>
<proteinExistence type="predicted"/>
<feature type="domain" description="F-box" evidence="4">
    <location>
        <begin position="1389"/>
        <end position="1436"/>
    </location>
</feature>
<dbReference type="SUPFAM" id="SSF56672">
    <property type="entry name" value="DNA/RNA polymerases"/>
    <property type="match status" value="1"/>
</dbReference>
<dbReference type="FunFam" id="2.60.120.260:FF:000012">
    <property type="entry name" value="F-box only protein 2"/>
    <property type="match status" value="1"/>
</dbReference>
<feature type="coiled-coil region" evidence="2">
    <location>
        <begin position="1267"/>
        <end position="1330"/>
    </location>
</feature>
<dbReference type="Proteomes" id="UP001152622">
    <property type="component" value="Chromosome 3"/>
</dbReference>
<accession>A0A9Q1G1T2</accession>
<evidence type="ECO:0000313" key="7">
    <source>
        <dbReference type="Proteomes" id="UP001152622"/>
    </source>
</evidence>
<dbReference type="Gene3D" id="3.10.10.10">
    <property type="entry name" value="HIV Type 1 Reverse Transcriptase, subunit A, domain 1"/>
    <property type="match status" value="1"/>
</dbReference>
<dbReference type="InterPro" id="IPR007397">
    <property type="entry name" value="F-box-assoc_dom"/>
</dbReference>
<dbReference type="SUPFAM" id="SSF49785">
    <property type="entry name" value="Galactose-binding domain-like"/>
    <property type="match status" value="1"/>
</dbReference>
<evidence type="ECO:0000259" key="4">
    <source>
        <dbReference type="PROSITE" id="PS50181"/>
    </source>
</evidence>
<dbReference type="InterPro" id="IPR005312">
    <property type="entry name" value="DUF1759"/>
</dbReference>
<dbReference type="InterPro" id="IPR001810">
    <property type="entry name" value="F-box_dom"/>
</dbReference>
<dbReference type="PANTHER" id="PTHR47331">
    <property type="entry name" value="PHD-TYPE DOMAIN-CONTAINING PROTEIN"/>
    <property type="match status" value="1"/>
</dbReference>
<dbReference type="GO" id="GO:0003676">
    <property type="term" value="F:nucleic acid binding"/>
    <property type="evidence" value="ECO:0007669"/>
    <property type="project" value="InterPro"/>
</dbReference>
<dbReference type="Pfam" id="PF12937">
    <property type="entry name" value="F-box-like"/>
    <property type="match status" value="1"/>
</dbReference>
<dbReference type="Pfam" id="PF04300">
    <property type="entry name" value="FBA"/>
    <property type="match status" value="1"/>
</dbReference>
<dbReference type="Pfam" id="PF03564">
    <property type="entry name" value="DUF1759"/>
    <property type="match status" value="1"/>
</dbReference>
<dbReference type="GO" id="GO:0008270">
    <property type="term" value="F:zinc ion binding"/>
    <property type="evidence" value="ECO:0007669"/>
    <property type="project" value="InterPro"/>
</dbReference>
<feature type="region of interest" description="Disordered" evidence="3">
    <location>
        <begin position="681"/>
        <end position="701"/>
    </location>
</feature>
<dbReference type="SMART" id="SM00256">
    <property type="entry name" value="FBOX"/>
    <property type="match status" value="1"/>
</dbReference>
<feature type="region of interest" description="Disordered" evidence="3">
    <location>
        <begin position="369"/>
        <end position="396"/>
    </location>
</feature>
<name>A0A9Q1G1T2_SYNKA</name>
<dbReference type="InterPro" id="IPR036047">
    <property type="entry name" value="F-box-like_dom_sf"/>
</dbReference>
<keyword evidence="1" id="KW-0833">Ubl conjugation pathway</keyword>
<dbReference type="PROSITE" id="PS50181">
    <property type="entry name" value="FBOX"/>
    <property type="match status" value="1"/>
</dbReference>